<evidence type="ECO:0000313" key="5">
    <source>
        <dbReference type="Proteomes" id="UP000471120"/>
    </source>
</evidence>
<dbReference type="AlphaFoldDB" id="A0A6P2CIK0"/>
<dbReference type="Pfam" id="PF25583">
    <property type="entry name" value="WCX"/>
    <property type="match status" value="1"/>
</dbReference>
<evidence type="ECO:0000313" key="4">
    <source>
        <dbReference type="EMBL" id="TXG92122.1"/>
    </source>
</evidence>
<dbReference type="PROSITE" id="PS51000">
    <property type="entry name" value="HTH_DEOR_2"/>
    <property type="match status" value="1"/>
</dbReference>
<organism evidence="4 5">
    <name type="scientific">Rhodococcus rhodnii</name>
    <dbReference type="NCBI Taxonomy" id="38312"/>
    <lineage>
        <taxon>Bacteria</taxon>
        <taxon>Bacillati</taxon>
        <taxon>Actinomycetota</taxon>
        <taxon>Actinomycetes</taxon>
        <taxon>Mycobacteriales</taxon>
        <taxon>Nocardiaceae</taxon>
        <taxon>Rhodococcus</taxon>
    </lineage>
</organism>
<evidence type="ECO:0000259" key="3">
    <source>
        <dbReference type="PROSITE" id="PS51000"/>
    </source>
</evidence>
<dbReference type="Gene3D" id="1.10.10.10">
    <property type="entry name" value="Winged helix-like DNA-binding domain superfamily/Winged helix DNA-binding domain"/>
    <property type="match status" value="1"/>
</dbReference>
<dbReference type="InterPro" id="IPR057727">
    <property type="entry name" value="WCX_dom"/>
</dbReference>
<dbReference type="InterPro" id="IPR036388">
    <property type="entry name" value="WH-like_DNA-bd_sf"/>
</dbReference>
<comment type="caution">
    <text evidence="4">The sequence shown here is derived from an EMBL/GenBank/DDBJ whole genome shotgun (WGS) entry which is preliminary data.</text>
</comment>
<evidence type="ECO:0000256" key="1">
    <source>
        <dbReference type="ARBA" id="ARBA00023015"/>
    </source>
</evidence>
<dbReference type="Pfam" id="PF08279">
    <property type="entry name" value="HTH_11"/>
    <property type="match status" value="1"/>
</dbReference>
<evidence type="ECO:0000256" key="2">
    <source>
        <dbReference type="ARBA" id="ARBA00023163"/>
    </source>
</evidence>
<keyword evidence="2" id="KW-0804">Transcription</keyword>
<dbReference type="InterPro" id="IPR026881">
    <property type="entry name" value="WYL_dom"/>
</dbReference>
<dbReference type="InterPro" id="IPR051534">
    <property type="entry name" value="CBASS_pafABC_assoc_protein"/>
</dbReference>
<dbReference type="InterPro" id="IPR001034">
    <property type="entry name" value="DeoR_HTH"/>
</dbReference>
<dbReference type="PANTHER" id="PTHR34580:SF1">
    <property type="entry name" value="PROTEIN PAFC"/>
    <property type="match status" value="1"/>
</dbReference>
<dbReference type="SUPFAM" id="SSF46785">
    <property type="entry name" value="Winged helix' DNA-binding domain"/>
    <property type="match status" value="1"/>
</dbReference>
<dbReference type="Pfam" id="PF13280">
    <property type="entry name" value="WYL"/>
    <property type="match status" value="1"/>
</dbReference>
<dbReference type="PROSITE" id="PS52050">
    <property type="entry name" value="WYL"/>
    <property type="match status" value="1"/>
</dbReference>
<reference evidence="4 5" key="1">
    <citation type="submission" date="2018-07" db="EMBL/GenBank/DDBJ databases">
        <title>Genome sequence of Rhodococcus rhodnii ATCC 35071 from Rhodnius prolixus.</title>
        <authorList>
            <person name="Patel V."/>
            <person name="Vogel K.J."/>
        </authorList>
    </citation>
    <scope>NUCLEOTIDE SEQUENCE [LARGE SCALE GENOMIC DNA]</scope>
    <source>
        <strain evidence="4 5">ATCC 35071</strain>
    </source>
</reference>
<name>A0A6P2CIK0_9NOCA</name>
<dbReference type="GO" id="GO:0003700">
    <property type="term" value="F:DNA-binding transcription factor activity"/>
    <property type="evidence" value="ECO:0007669"/>
    <property type="project" value="InterPro"/>
</dbReference>
<dbReference type="EMBL" id="QRCM01000001">
    <property type="protein sequence ID" value="TXG92122.1"/>
    <property type="molecule type" value="Genomic_DNA"/>
</dbReference>
<dbReference type="InterPro" id="IPR036390">
    <property type="entry name" value="WH_DNA-bd_sf"/>
</dbReference>
<dbReference type="RefSeq" id="WP_010837563.1">
    <property type="nucleotide sequence ID" value="NZ_QRCM01000001.1"/>
</dbReference>
<dbReference type="PANTHER" id="PTHR34580">
    <property type="match status" value="1"/>
</dbReference>
<protein>
    <submittedName>
        <fullName evidence="4">WYL domain-containing protein</fullName>
    </submittedName>
</protein>
<feature type="domain" description="HTH deoR-type" evidence="3">
    <location>
        <begin position="2"/>
        <end position="60"/>
    </location>
</feature>
<proteinExistence type="predicted"/>
<dbReference type="InterPro" id="IPR013196">
    <property type="entry name" value="HTH_11"/>
</dbReference>
<sequence>MSSERLLRLMLRLEGARRVTASRLADEFGVSVRTVYRDVAALSAAGVPIVTESGHGGGVRVLDGWHSGLSGLTSDETTALMLLGVPGLARELGLDAESAGRKLLGVLPITVRENAAGIGARIHVDVPGWFHRDDAVPALRPLVSAVLGGRRVRMRYRTREARVVDPLGLVTKAGTWYLVAASGGRVLSYRVSRIVSVTETDEPATRPDDFDLAAWWRDATVRFDRALLRYTCTVRLSPTGVRRLADVVGTEAASAVPGATGATGPSTPEWTAEWTTAELRLEAEDVAAWQLAQLPGHVEVLAPRSLREAVGAYAVAAAELNSPPLTEPSASSCADR</sequence>
<dbReference type="Proteomes" id="UP000471120">
    <property type="component" value="Unassembled WGS sequence"/>
</dbReference>
<keyword evidence="1" id="KW-0805">Transcription regulation</keyword>
<accession>A0A6P2CIK0</accession>
<gene>
    <name evidence="4" type="ORF">DW322_20545</name>
</gene>